<sequence length="347" mass="40068">MASFPLFCDFPVELQLAIWALALPDLEPEVCIVWPLQIMNFPIADEEPALPFTVDTAWPAVAHVCRTARQVAHTSRALRLRHSPNAGFAVPYRHFIPAIDTLYWGRNQAEAMYTFLLKPENASFARELRQIAVEVAGTYPHDQLANIIRQRAVYLKTLSFVLPSTQGSHSTTLSFLPPARRCRLRHIPSSSWDEVKLARVTFLRAGERVPMPLREYLDKRRRDMEEYVRGFNVQREEGTAWISRNGGGSFSGVDIKAQTFVEYKTTVVENNRQQEQWAEVCQNRLLGGFELQDAAAPHPRRIAVAKRKNPEEYRVLDDDSAWWSAEEFKLWLQQTNFSFDQEWYRTN</sequence>
<proteinExistence type="predicted"/>
<evidence type="ECO:0000313" key="3">
    <source>
        <dbReference type="Proteomes" id="UP001305647"/>
    </source>
</evidence>
<dbReference type="Pfam" id="PF20150">
    <property type="entry name" value="2EXR"/>
    <property type="match status" value="1"/>
</dbReference>
<gene>
    <name evidence="2" type="ORF">N658DRAFT_498530</name>
</gene>
<protein>
    <recommendedName>
        <fullName evidence="1">2EXR domain-containing protein</fullName>
    </recommendedName>
</protein>
<dbReference type="PANTHER" id="PTHR35910">
    <property type="entry name" value="2EXR DOMAIN-CONTAINING PROTEIN"/>
    <property type="match status" value="1"/>
</dbReference>
<dbReference type="AlphaFoldDB" id="A0AAN6PZA0"/>
<reference evidence="2" key="1">
    <citation type="journal article" date="2023" name="Mol. Phylogenet. Evol.">
        <title>Genome-scale phylogeny and comparative genomics of the fungal order Sordariales.</title>
        <authorList>
            <person name="Hensen N."/>
            <person name="Bonometti L."/>
            <person name="Westerberg I."/>
            <person name="Brannstrom I.O."/>
            <person name="Guillou S."/>
            <person name="Cros-Aarteil S."/>
            <person name="Calhoun S."/>
            <person name="Haridas S."/>
            <person name="Kuo A."/>
            <person name="Mondo S."/>
            <person name="Pangilinan J."/>
            <person name="Riley R."/>
            <person name="LaButti K."/>
            <person name="Andreopoulos B."/>
            <person name="Lipzen A."/>
            <person name="Chen C."/>
            <person name="Yan M."/>
            <person name="Daum C."/>
            <person name="Ng V."/>
            <person name="Clum A."/>
            <person name="Steindorff A."/>
            <person name="Ohm R.A."/>
            <person name="Martin F."/>
            <person name="Silar P."/>
            <person name="Natvig D.O."/>
            <person name="Lalanne C."/>
            <person name="Gautier V."/>
            <person name="Ament-Velasquez S.L."/>
            <person name="Kruys A."/>
            <person name="Hutchinson M.I."/>
            <person name="Powell A.J."/>
            <person name="Barry K."/>
            <person name="Miller A.N."/>
            <person name="Grigoriev I.V."/>
            <person name="Debuchy R."/>
            <person name="Gladieux P."/>
            <person name="Hiltunen Thoren M."/>
            <person name="Johannesson H."/>
        </authorList>
    </citation>
    <scope>NUCLEOTIDE SEQUENCE</scope>
    <source>
        <strain evidence="2">CBS 757.83</strain>
    </source>
</reference>
<name>A0AAN6PZA0_9PEZI</name>
<accession>A0AAN6PZA0</accession>
<dbReference type="InterPro" id="IPR045518">
    <property type="entry name" value="2EXR"/>
</dbReference>
<comment type="caution">
    <text evidence="2">The sequence shown here is derived from an EMBL/GenBank/DDBJ whole genome shotgun (WGS) entry which is preliminary data.</text>
</comment>
<dbReference type="Proteomes" id="UP001305647">
    <property type="component" value="Unassembled WGS sequence"/>
</dbReference>
<evidence type="ECO:0000313" key="2">
    <source>
        <dbReference type="EMBL" id="KAK4099394.1"/>
    </source>
</evidence>
<organism evidence="2 3">
    <name type="scientific">Parathielavia hyrcaniae</name>
    <dbReference type="NCBI Taxonomy" id="113614"/>
    <lineage>
        <taxon>Eukaryota</taxon>
        <taxon>Fungi</taxon>
        <taxon>Dikarya</taxon>
        <taxon>Ascomycota</taxon>
        <taxon>Pezizomycotina</taxon>
        <taxon>Sordariomycetes</taxon>
        <taxon>Sordariomycetidae</taxon>
        <taxon>Sordariales</taxon>
        <taxon>Chaetomiaceae</taxon>
        <taxon>Parathielavia</taxon>
    </lineage>
</organism>
<dbReference type="EMBL" id="MU863650">
    <property type="protein sequence ID" value="KAK4099394.1"/>
    <property type="molecule type" value="Genomic_DNA"/>
</dbReference>
<reference evidence="2" key="2">
    <citation type="submission" date="2023-05" db="EMBL/GenBank/DDBJ databases">
        <authorList>
            <consortium name="Lawrence Berkeley National Laboratory"/>
            <person name="Steindorff A."/>
            <person name="Hensen N."/>
            <person name="Bonometti L."/>
            <person name="Westerberg I."/>
            <person name="Brannstrom I.O."/>
            <person name="Guillou S."/>
            <person name="Cros-Aarteil S."/>
            <person name="Calhoun S."/>
            <person name="Haridas S."/>
            <person name="Kuo A."/>
            <person name="Mondo S."/>
            <person name="Pangilinan J."/>
            <person name="Riley R."/>
            <person name="Labutti K."/>
            <person name="Andreopoulos B."/>
            <person name="Lipzen A."/>
            <person name="Chen C."/>
            <person name="Yanf M."/>
            <person name="Daum C."/>
            <person name="Ng V."/>
            <person name="Clum A."/>
            <person name="Ohm R."/>
            <person name="Martin F."/>
            <person name="Silar P."/>
            <person name="Natvig D."/>
            <person name="Lalanne C."/>
            <person name="Gautier V."/>
            <person name="Ament-Velasquez S.L."/>
            <person name="Kruys A."/>
            <person name="Hutchinson M.I."/>
            <person name="Powell A.J."/>
            <person name="Barry K."/>
            <person name="Miller A.N."/>
            <person name="Grigoriev I.V."/>
            <person name="Debuchy R."/>
            <person name="Gladieux P."/>
            <person name="Thoren M.H."/>
            <person name="Johannesson H."/>
        </authorList>
    </citation>
    <scope>NUCLEOTIDE SEQUENCE</scope>
    <source>
        <strain evidence="2">CBS 757.83</strain>
    </source>
</reference>
<feature type="domain" description="2EXR" evidence="1">
    <location>
        <begin position="4"/>
        <end position="102"/>
    </location>
</feature>
<dbReference type="PANTHER" id="PTHR35910:SF1">
    <property type="entry name" value="2EXR DOMAIN-CONTAINING PROTEIN"/>
    <property type="match status" value="1"/>
</dbReference>
<keyword evidence="3" id="KW-1185">Reference proteome</keyword>
<evidence type="ECO:0000259" key="1">
    <source>
        <dbReference type="Pfam" id="PF20150"/>
    </source>
</evidence>